<dbReference type="InterPro" id="IPR005175">
    <property type="entry name" value="PPC_dom"/>
</dbReference>
<feature type="domain" description="PPC" evidence="1">
    <location>
        <begin position="1"/>
        <end position="129"/>
    </location>
</feature>
<evidence type="ECO:0000313" key="3">
    <source>
        <dbReference type="Proteomes" id="UP000532440"/>
    </source>
</evidence>
<dbReference type="AlphaFoldDB" id="A0A7W8MAQ5"/>
<name>A0A7W8MAQ5_9BURK</name>
<dbReference type="PANTHER" id="PTHR34988">
    <property type="entry name" value="PROTEIN, PUTATIVE-RELATED"/>
    <property type="match status" value="1"/>
</dbReference>
<dbReference type="Proteomes" id="UP000532440">
    <property type="component" value="Unassembled WGS sequence"/>
</dbReference>
<dbReference type="CDD" id="cd11378">
    <property type="entry name" value="DUF296"/>
    <property type="match status" value="1"/>
</dbReference>
<dbReference type="Pfam" id="PF03479">
    <property type="entry name" value="PCC"/>
    <property type="match status" value="1"/>
</dbReference>
<dbReference type="Gene3D" id="3.30.1330.80">
    <property type="entry name" value="Hypothetical protein, similar to alpha- acetolactate decarboxylase, domain 2"/>
    <property type="match status" value="1"/>
</dbReference>
<dbReference type="EMBL" id="JACHGB010000013">
    <property type="protein sequence ID" value="MBB5273957.1"/>
    <property type="molecule type" value="Genomic_DNA"/>
</dbReference>
<keyword evidence="3" id="KW-1185">Reference proteome</keyword>
<dbReference type="PROSITE" id="PS51742">
    <property type="entry name" value="PPC"/>
    <property type="match status" value="1"/>
</dbReference>
<dbReference type="RefSeq" id="WP_183970815.1">
    <property type="nucleotide sequence ID" value="NZ_BAABEW010000013.1"/>
</dbReference>
<dbReference type="SUPFAM" id="SSF117856">
    <property type="entry name" value="AF0104/ALDC/Ptd012-like"/>
    <property type="match status" value="1"/>
</dbReference>
<proteinExistence type="predicted"/>
<evidence type="ECO:0000313" key="2">
    <source>
        <dbReference type="EMBL" id="MBB5273957.1"/>
    </source>
</evidence>
<organism evidence="2 3">
    <name type="scientific">Quisquiliibacterium transsilvanicum</name>
    <dbReference type="NCBI Taxonomy" id="1549638"/>
    <lineage>
        <taxon>Bacteria</taxon>
        <taxon>Pseudomonadati</taxon>
        <taxon>Pseudomonadota</taxon>
        <taxon>Betaproteobacteria</taxon>
        <taxon>Burkholderiales</taxon>
        <taxon>Burkholderiaceae</taxon>
        <taxon>Quisquiliibacterium</taxon>
    </lineage>
</organism>
<protein>
    <recommendedName>
        <fullName evidence="1">PPC domain-containing protein</fullName>
    </recommendedName>
</protein>
<evidence type="ECO:0000259" key="1">
    <source>
        <dbReference type="PROSITE" id="PS51742"/>
    </source>
</evidence>
<reference evidence="2 3" key="1">
    <citation type="submission" date="2020-08" db="EMBL/GenBank/DDBJ databases">
        <title>Genomic Encyclopedia of Type Strains, Phase IV (KMG-IV): sequencing the most valuable type-strain genomes for metagenomic binning, comparative biology and taxonomic classification.</title>
        <authorList>
            <person name="Goeker M."/>
        </authorList>
    </citation>
    <scope>NUCLEOTIDE SEQUENCE [LARGE SCALE GENOMIC DNA]</scope>
    <source>
        <strain evidence="2 3">DSM 29781</strain>
    </source>
</reference>
<dbReference type="PANTHER" id="PTHR34988:SF1">
    <property type="entry name" value="DNA-BINDING PROTEIN"/>
    <property type="match status" value="1"/>
</dbReference>
<gene>
    <name evidence="2" type="ORF">HNQ70_003992</name>
</gene>
<sequence length="135" mass="14109">MNYLPVRLSPGADLRRSLEREASVSLGGSAFVVAGIGSLADITIRLAASAQETRVSGAFELISLSGSLSLDGAHLHMSVADESGRVIGGHVCYGNIVRTTAEVLLVALEAWQLSRTVDPDTGYRELQVGSAGRNA</sequence>
<comment type="caution">
    <text evidence="2">The sequence shown here is derived from an EMBL/GenBank/DDBJ whole genome shotgun (WGS) entry which is preliminary data.</text>
</comment>
<accession>A0A7W8MAQ5</accession>